<dbReference type="EMBL" id="LR796423">
    <property type="protein sequence ID" value="CAB4143122.1"/>
    <property type="molecule type" value="Genomic_DNA"/>
</dbReference>
<name>A0A6J5MAC2_9CAUD</name>
<evidence type="ECO:0000313" key="1">
    <source>
        <dbReference type="EMBL" id="CAB4143122.1"/>
    </source>
</evidence>
<gene>
    <name evidence="1" type="ORF">UFOVP447_81</name>
</gene>
<protein>
    <submittedName>
        <fullName evidence="1">Uncharacterized protein</fullName>
    </submittedName>
</protein>
<sequence length="416" mass="41944">MARNVANVDILTDTFNTWVLRTNEVIEVLNSEVLTANSTLGVTGSPAAPRNALLNGSFTANTLAGNTLSLGASFVANSSALLVGAGLRFIANNSTGSPGQLLTTDGSRVYWSTAVGTGTVTSLANGAGIFFTDLPTGAFGSPITSYGTIRIRAGDGIVVDSRGISVNTAFLTSGLTNAQTLQGRVWEAPGAIGSATANSGTFTVVTSGLTTGYRLQGDSVFLISNSVFRTQGFADVTTPAGAGTTGGIRVRSNAAGAAYIQITNNLGTSEWSNFSFNSTGKATYSGAFEVGNFTFNGTAVHGTGTFAGAEVGYKTIPQIVTNSDITINTTTSSGAHHYKTTTSAVNLTLPAGTIGTAITIVNDASSGNITLLPGAGITLQLGGTLTTGTRTIGPGGFVTALAVTASKWIVSGTGVS</sequence>
<reference evidence="1" key="1">
    <citation type="submission" date="2020-04" db="EMBL/GenBank/DDBJ databases">
        <authorList>
            <person name="Chiriac C."/>
            <person name="Salcher M."/>
            <person name="Ghai R."/>
            <person name="Kavagutti S V."/>
        </authorList>
    </citation>
    <scope>NUCLEOTIDE SEQUENCE</scope>
</reference>
<accession>A0A6J5MAC2</accession>
<proteinExistence type="predicted"/>
<organism evidence="1">
    <name type="scientific">uncultured Caudovirales phage</name>
    <dbReference type="NCBI Taxonomy" id="2100421"/>
    <lineage>
        <taxon>Viruses</taxon>
        <taxon>Duplodnaviria</taxon>
        <taxon>Heunggongvirae</taxon>
        <taxon>Uroviricota</taxon>
        <taxon>Caudoviricetes</taxon>
        <taxon>Peduoviridae</taxon>
        <taxon>Maltschvirus</taxon>
        <taxon>Maltschvirus maltsch</taxon>
    </lineage>
</organism>